<sequence>MAFIAPQGRYFPVANLQGLQLGAGMDYRPVLILEAALQQHVVEVVVFIAEARGPLGSLQAAGLLPSA</sequence>
<dbReference type="EMBL" id="CABDVU010000001">
    <property type="protein sequence ID" value="VTN14699.1"/>
    <property type="molecule type" value="Genomic_DNA"/>
</dbReference>
<accession>A0A4U9D7N9</accession>
<reference evidence="1 2" key="1">
    <citation type="submission" date="2019-04" db="EMBL/GenBank/DDBJ databases">
        <authorList>
            <consortium name="Pathogen Informatics"/>
        </authorList>
    </citation>
    <scope>NUCLEOTIDE SEQUENCE [LARGE SCALE GENOMIC DNA]</scope>
    <source>
        <strain evidence="1 2">NCTC9185</strain>
    </source>
</reference>
<dbReference type="Proteomes" id="UP000339249">
    <property type="component" value="Unassembled WGS sequence"/>
</dbReference>
<evidence type="ECO:0000313" key="2">
    <source>
        <dbReference type="Proteomes" id="UP000339249"/>
    </source>
</evidence>
<name>A0A4U9D7N9_RAOTE</name>
<protein>
    <submittedName>
        <fullName evidence="1">Uncharacterized protein</fullName>
    </submittedName>
</protein>
<dbReference type="AlphaFoldDB" id="A0A4U9D7N9"/>
<gene>
    <name evidence="1" type="ORF">NCTC9185_06767</name>
</gene>
<organism evidence="1 2">
    <name type="scientific">Raoultella terrigena</name>
    <name type="common">Klebsiella terrigena</name>
    <dbReference type="NCBI Taxonomy" id="577"/>
    <lineage>
        <taxon>Bacteria</taxon>
        <taxon>Pseudomonadati</taxon>
        <taxon>Pseudomonadota</taxon>
        <taxon>Gammaproteobacteria</taxon>
        <taxon>Enterobacterales</taxon>
        <taxon>Enterobacteriaceae</taxon>
        <taxon>Klebsiella/Raoultella group</taxon>
        <taxon>Raoultella</taxon>
    </lineage>
</organism>
<proteinExistence type="predicted"/>
<evidence type="ECO:0000313" key="1">
    <source>
        <dbReference type="EMBL" id="VTN14699.1"/>
    </source>
</evidence>